<feature type="non-terminal residue" evidence="2">
    <location>
        <position position="1"/>
    </location>
</feature>
<reference evidence="2 3" key="1">
    <citation type="submission" date="2023-06" db="EMBL/GenBank/DDBJ databases">
        <title>Campylobacter magnum sp. nov., isolated from cecal contents of domestic pigs (Sus scrofa domesticus).</title>
        <authorList>
            <person name="Papic B."/>
            <person name="Gruntar I."/>
        </authorList>
    </citation>
    <scope>NUCLEOTIDE SEQUENCE [LARGE SCALE GENOMIC DNA]</scope>
    <source>
        <strain evidence="3">34484-21</strain>
    </source>
</reference>
<dbReference type="RefSeq" id="WP_302244893.1">
    <property type="nucleotide sequence ID" value="NZ_JAULJQ010000015.1"/>
</dbReference>
<evidence type="ECO:0000313" key="3">
    <source>
        <dbReference type="Proteomes" id="UP001171111"/>
    </source>
</evidence>
<feature type="compositionally biased region" description="Acidic residues" evidence="1">
    <location>
        <begin position="96"/>
        <end position="106"/>
    </location>
</feature>
<feature type="region of interest" description="Disordered" evidence="1">
    <location>
        <begin position="95"/>
        <end position="117"/>
    </location>
</feature>
<accession>A0ABT8T8M5</accession>
<keyword evidence="3" id="KW-1185">Reference proteome</keyword>
<protein>
    <recommendedName>
        <fullName evidence="4">S-layer protein</fullName>
    </recommendedName>
</protein>
<evidence type="ECO:0000256" key="1">
    <source>
        <dbReference type="SAM" id="MobiDB-lite"/>
    </source>
</evidence>
<proteinExistence type="predicted"/>
<feature type="compositionally biased region" description="Polar residues" evidence="1">
    <location>
        <begin position="108"/>
        <end position="117"/>
    </location>
</feature>
<dbReference type="Proteomes" id="UP001171111">
    <property type="component" value="Unassembled WGS sequence"/>
</dbReference>
<evidence type="ECO:0008006" key="4">
    <source>
        <dbReference type="Google" id="ProtNLM"/>
    </source>
</evidence>
<name>A0ABT8T8M5_9BACT</name>
<gene>
    <name evidence="2" type="ORF">Q2362_08410</name>
</gene>
<evidence type="ECO:0000313" key="2">
    <source>
        <dbReference type="EMBL" id="MDO2410104.1"/>
    </source>
</evidence>
<dbReference type="EMBL" id="JAULJQ010000015">
    <property type="protein sequence ID" value="MDO2410104.1"/>
    <property type="molecule type" value="Genomic_DNA"/>
</dbReference>
<sequence>AQVAASFAAALALQGNTTEDGQNFAAKLGVADNFTASFKDFGALITANEKAEALKNLVTMMNGVNKDSQVDQYTQEITKITDEYQNIKSLQFTTKDDDDLGVDPETGEPNTTSGVNFTGTYNLTDAEKGTIQSSDRITGNPDYLTDTLTVNVIGYNKDDSTKQTFELSNLPTNSSVEKLVINNGAAGVSGLIDDDFQYINVNGTGKFDLELASKAYKDISLNSAATKEGEVGNSISGSATTTADSVKTSAGDDTITLGTINKSFDVGAGKDIVNANLGKDATGNLGAGDDEFKGELDDGAKLNAGAGDDTITVLDAGYQPKNGTPQSKVEIDGGTGTDSLDLTQGVTTDFQGIKSIKGVEKLTVSSAALEKDGTKLMASAVSGQALELTGAHLTLNAKGTSTVDLTKFTNAEGQNVTVRIENVKSGNVNLESTKQGVTALKEKIVLTKDASKVSIKGFEQGNDEIGIAGVTTTSIQLTKDMKGTIAADTLYVTSITGDSSKITTAKDLNAYLDLDGKTKQLGLNNKDTFFILAYDNGIDAKNSTAKVYKATVGSDKKVSTVELMATVNVANKEIINPGTDVKPASDNVVVFDKGADTLDLATDTYNGKTFVDASKVIVNAVNGTLTVSGATSHVENVDAFITTNAGSVKKAASAGATVNTYLGGSEKADGTLASTNTNIDFYKGGTSSVNTADIASGADTLTVLTTGLITLKDATLTNTPIIDLSKVNAQIKINDDLADATNLNEVFVVDTNRAKAAQDTITLNTAVSGGESIILTNATENITANTAFSGADINFNNIFKNAAANDSIKAKAEVDAKATTITLTEAAETISVASGKGHATNALTLTGFDATKDKLDASGIIKTTVGNQGTEWIATPTSKAVAQDNTLYFTTHTGAQTGDVTFLKSIFKDATTGDTAVTNAVVAVKSSDSLTLYKITDGTASSTDFAATVVLMTKGGTTGIDSLEKANADLILA</sequence>
<comment type="caution">
    <text evidence="2">The sequence shown here is derived from an EMBL/GenBank/DDBJ whole genome shotgun (WGS) entry which is preliminary data.</text>
</comment>
<organism evidence="2 3">
    <name type="scientific">Campylobacter magnus</name>
    <dbReference type="NCBI Taxonomy" id="3026462"/>
    <lineage>
        <taxon>Bacteria</taxon>
        <taxon>Pseudomonadati</taxon>
        <taxon>Campylobacterota</taxon>
        <taxon>Epsilonproteobacteria</taxon>
        <taxon>Campylobacterales</taxon>
        <taxon>Campylobacteraceae</taxon>
        <taxon>Campylobacter</taxon>
    </lineage>
</organism>